<dbReference type="Proteomes" id="UP000199759">
    <property type="component" value="Unassembled WGS sequence"/>
</dbReference>
<protein>
    <recommendedName>
        <fullName evidence="1">Response regulatory domain-containing protein</fullName>
    </recommendedName>
</protein>
<evidence type="ECO:0000313" key="2">
    <source>
        <dbReference type="EMBL" id="SDM87005.1"/>
    </source>
</evidence>
<dbReference type="Gene3D" id="3.40.50.2300">
    <property type="match status" value="1"/>
</dbReference>
<sequence>MTSTTKEAATPGSAPIHVLHIEDLNCDALLIEHFLRNTYPGPVKLHRVKSLAEGRAALGETAFDILLLDLGLPDATNMEDDIAALHAVRPVPLIILSGSDNAEIIGRTFASGGEDALVKSLENFQTLGSVIVRTLERASAARLHQGQVQEMHALYRQYFDACSDAVVVTTATGELLSRNAHADRLWGATNIESYARNFKLRLDEPLRFPMILQFSNPHRFEIHDAIITPVEHNGAKILISSIRDTRQSSPTHAATDVVQLHPQAAVQTDQRCAS</sequence>
<dbReference type="InterPro" id="IPR001789">
    <property type="entry name" value="Sig_transdc_resp-reg_receiver"/>
</dbReference>
<dbReference type="GO" id="GO:0000160">
    <property type="term" value="P:phosphorelay signal transduction system"/>
    <property type="evidence" value="ECO:0007669"/>
    <property type="project" value="InterPro"/>
</dbReference>
<dbReference type="AlphaFoldDB" id="A0A1G9WS54"/>
<reference evidence="2 3" key="1">
    <citation type="submission" date="2016-10" db="EMBL/GenBank/DDBJ databases">
        <authorList>
            <person name="de Groot N.N."/>
        </authorList>
    </citation>
    <scope>NUCLEOTIDE SEQUENCE [LARGE SCALE GENOMIC DNA]</scope>
    <source>
        <strain evidence="2 3">DSM 16077</strain>
    </source>
</reference>
<dbReference type="RefSeq" id="WP_091771886.1">
    <property type="nucleotide sequence ID" value="NZ_FNHG01000027.1"/>
</dbReference>
<dbReference type="SUPFAM" id="SSF52172">
    <property type="entry name" value="CheY-like"/>
    <property type="match status" value="1"/>
</dbReference>
<accession>A0A1G9WS54</accession>
<gene>
    <name evidence="2" type="ORF">SAMN04488568_12710</name>
</gene>
<evidence type="ECO:0000259" key="1">
    <source>
        <dbReference type="SMART" id="SM00448"/>
    </source>
</evidence>
<dbReference type="STRING" id="144026.SAMN04488568_12710"/>
<proteinExistence type="predicted"/>
<dbReference type="CDD" id="cd00156">
    <property type="entry name" value="REC"/>
    <property type="match status" value="1"/>
</dbReference>
<dbReference type="OrthoDB" id="9789181at2"/>
<feature type="domain" description="Response regulatory" evidence="1">
    <location>
        <begin position="16"/>
        <end position="131"/>
    </location>
</feature>
<dbReference type="SMART" id="SM00448">
    <property type="entry name" value="REC"/>
    <property type="match status" value="1"/>
</dbReference>
<dbReference type="InterPro" id="IPR011006">
    <property type="entry name" value="CheY-like_superfamily"/>
</dbReference>
<organism evidence="2 3">
    <name type="scientific">Maricaulis salignorans</name>
    <dbReference type="NCBI Taxonomy" id="144026"/>
    <lineage>
        <taxon>Bacteria</taxon>
        <taxon>Pseudomonadati</taxon>
        <taxon>Pseudomonadota</taxon>
        <taxon>Alphaproteobacteria</taxon>
        <taxon>Maricaulales</taxon>
        <taxon>Maricaulaceae</taxon>
        <taxon>Maricaulis</taxon>
    </lineage>
</organism>
<evidence type="ECO:0000313" key="3">
    <source>
        <dbReference type="Proteomes" id="UP000199759"/>
    </source>
</evidence>
<dbReference type="EMBL" id="FNHG01000027">
    <property type="protein sequence ID" value="SDM87005.1"/>
    <property type="molecule type" value="Genomic_DNA"/>
</dbReference>
<name>A0A1G9WS54_9PROT</name>
<keyword evidence="3" id="KW-1185">Reference proteome</keyword>